<organism evidence="4">
    <name type="scientific">Desulfobacca acetoxidans</name>
    <dbReference type="NCBI Taxonomy" id="60893"/>
    <lineage>
        <taxon>Bacteria</taxon>
        <taxon>Pseudomonadati</taxon>
        <taxon>Thermodesulfobacteriota</taxon>
        <taxon>Desulfobaccia</taxon>
        <taxon>Desulfobaccales</taxon>
        <taxon>Desulfobaccaceae</taxon>
        <taxon>Desulfobacca</taxon>
    </lineage>
</organism>
<dbReference type="NCBIfam" id="TIGR01361">
    <property type="entry name" value="DAHP_synth_Bsub"/>
    <property type="match status" value="1"/>
</dbReference>
<feature type="domain" description="DAHP synthetase I/KDSA" evidence="2">
    <location>
        <begin position="82"/>
        <end position="328"/>
    </location>
</feature>
<comment type="caution">
    <text evidence="4">The sequence shown here is derived from an EMBL/GenBank/DDBJ whole genome shotgun (WGS) entry which is preliminary data.</text>
</comment>
<dbReference type="Pfam" id="PF18152">
    <property type="entry name" value="DAHP_snth_FXD"/>
    <property type="match status" value="1"/>
</dbReference>
<dbReference type="PANTHER" id="PTHR43018:SF1">
    <property type="entry name" value="PROTEIN AROA(G)"/>
    <property type="match status" value="1"/>
</dbReference>
<name>A0A7C5EP33_9BACT</name>
<dbReference type="GO" id="GO:0009073">
    <property type="term" value="P:aromatic amino acid family biosynthetic process"/>
    <property type="evidence" value="ECO:0007669"/>
    <property type="project" value="InterPro"/>
</dbReference>
<sequence>MLIVMDKDATQEQIQAVVEKIEALGYVAQPIPGGERVAIGILRNPRPVDPALFLDMPGVVQAIPVTRPYKLVSREMKRQDTIITFPNGLEIGRGRFVVMAGPCAVESEIQALTIAHLVKAAGAQVFRGGAYKPRTSPYSYQGLGKPGLKILAKVREETGLLIVTEAVDHESLKLVAEYGDIIQIGARNMQNFSLLRCAGRAKKPVLLKRGMYATLEEWLMAAEYIMSEGNPQVILCERGIRAIGEHARNLLDLATIPAARRESHLPIIVDPSHAAGRRDLVPPLARAAVVAGADGLLIEVHHEPEKALSDGAQSLYPQQFATLMQDLKSLRPGGWD</sequence>
<dbReference type="InterPro" id="IPR013785">
    <property type="entry name" value="Aldolase_TIM"/>
</dbReference>
<gene>
    <name evidence="4" type="primary">aroF</name>
    <name evidence="4" type="ORF">ENW48_08485</name>
</gene>
<accession>A0A7C5EP33</accession>
<evidence type="ECO:0000313" key="4">
    <source>
        <dbReference type="EMBL" id="HGZ12242.1"/>
    </source>
</evidence>
<dbReference type="InterPro" id="IPR006268">
    <property type="entry name" value="DAHP_syn_2"/>
</dbReference>
<dbReference type="InterPro" id="IPR006218">
    <property type="entry name" value="DAHP1/KDSA"/>
</dbReference>
<dbReference type="Pfam" id="PF00793">
    <property type="entry name" value="DAHP_synth_1"/>
    <property type="match status" value="1"/>
</dbReference>
<feature type="domain" description="DAHP synthase ferredoxin-like" evidence="3">
    <location>
        <begin position="1"/>
        <end position="66"/>
    </location>
</feature>
<dbReference type="GO" id="GO:0016832">
    <property type="term" value="F:aldehyde-lyase activity"/>
    <property type="evidence" value="ECO:0007669"/>
    <property type="project" value="InterPro"/>
</dbReference>
<dbReference type="GO" id="GO:0003849">
    <property type="term" value="F:3-deoxy-7-phosphoheptulonate synthase activity"/>
    <property type="evidence" value="ECO:0007669"/>
    <property type="project" value="UniProtKB-EC"/>
</dbReference>
<dbReference type="InterPro" id="IPR041071">
    <property type="entry name" value="DAHP_snth_FXD"/>
</dbReference>
<dbReference type="NCBIfam" id="NF006421">
    <property type="entry name" value="PRK08673.1"/>
    <property type="match status" value="1"/>
</dbReference>
<dbReference type="InterPro" id="IPR052899">
    <property type="entry name" value="Class-I_DAHP_synthase"/>
</dbReference>
<dbReference type="Gene3D" id="3.30.70.1140">
    <property type="entry name" value="Phospho-2-dehydro-3-deoxyheptonate aldolase, domain 1"/>
    <property type="match status" value="1"/>
</dbReference>
<dbReference type="PANTHER" id="PTHR43018">
    <property type="entry name" value="PHOSPHO-2-DEHYDRO-3-DEOXYHEPTONATE ALDOLASE"/>
    <property type="match status" value="1"/>
</dbReference>
<dbReference type="SUPFAM" id="SSF51569">
    <property type="entry name" value="Aldolase"/>
    <property type="match status" value="1"/>
</dbReference>
<dbReference type="EC" id="2.5.1.54" evidence="4"/>
<reference evidence="4" key="1">
    <citation type="journal article" date="2020" name="mSystems">
        <title>Genome- and Community-Level Interaction Insights into Carbon Utilization and Element Cycling Functions of Hydrothermarchaeota in Hydrothermal Sediment.</title>
        <authorList>
            <person name="Zhou Z."/>
            <person name="Liu Y."/>
            <person name="Xu W."/>
            <person name="Pan J."/>
            <person name="Luo Z.H."/>
            <person name="Li M."/>
        </authorList>
    </citation>
    <scope>NUCLEOTIDE SEQUENCE [LARGE SCALE GENOMIC DNA]</scope>
    <source>
        <strain evidence="4">SpSt-853</strain>
    </source>
</reference>
<protein>
    <submittedName>
        <fullName evidence="4">3-deoxy-7-phosphoheptulonate synthase</fullName>
        <ecNumber evidence="4">2.5.1.54</ecNumber>
    </submittedName>
</protein>
<dbReference type="EMBL" id="DTKJ01000058">
    <property type="protein sequence ID" value="HGZ12242.1"/>
    <property type="molecule type" value="Genomic_DNA"/>
</dbReference>
<keyword evidence="1 4" id="KW-0808">Transferase</keyword>
<dbReference type="AlphaFoldDB" id="A0A7C5EP33"/>
<dbReference type="Gene3D" id="3.20.20.70">
    <property type="entry name" value="Aldolase class I"/>
    <property type="match status" value="1"/>
</dbReference>
<evidence type="ECO:0000256" key="1">
    <source>
        <dbReference type="ARBA" id="ARBA00022679"/>
    </source>
</evidence>
<evidence type="ECO:0000259" key="2">
    <source>
        <dbReference type="Pfam" id="PF00793"/>
    </source>
</evidence>
<evidence type="ECO:0000259" key="3">
    <source>
        <dbReference type="Pfam" id="PF18152"/>
    </source>
</evidence>
<dbReference type="NCBIfam" id="NF009239">
    <property type="entry name" value="PRK12595.1"/>
    <property type="match status" value="1"/>
</dbReference>
<proteinExistence type="predicted"/>